<dbReference type="Gene3D" id="2.60.270.60">
    <property type="match status" value="1"/>
</dbReference>
<reference evidence="2 3" key="1">
    <citation type="journal article" date="2020" name="Genome Biol. Evol.">
        <title>Comparative genomics of Sclerotiniaceae.</title>
        <authorList>
            <person name="Valero Jimenez C.A."/>
            <person name="Steentjes M."/>
            <person name="Scholten O.E."/>
            <person name="Van Kan J.A.L."/>
        </authorList>
    </citation>
    <scope>NUCLEOTIDE SEQUENCE [LARGE SCALE GENOMIC DNA]</scope>
    <source>
        <strain evidence="2 3">MUCL 94</strain>
    </source>
</reference>
<dbReference type="EMBL" id="RCSW01000029">
    <property type="protein sequence ID" value="KAF7924731.1"/>
    <property type="molecule type" value="Genomic_DNA"/>
</dbReference>
<dbReference type="Proteomes" id="UP000710849">
    <property type="component" value="Unassembled WGS sequence"/>
</dbReference>
<proteinExistence type="predicted"/>
<name>A0A9P5HVU0_9HELO</name>
<dbReference type="GeneID" id="62154270"/>
<evidence type="ECO:0000256" key="1">
    <source>
        <dbReference type="SAM" id="MobiDB-lite"/>
    </source>
</evidence>
<feature type="compositionally biased region" description="Basic and acidic residues" evidence="1">
    <location>
        <begin position="75"/>
        <end position="92"/>
    </location>
</feature>
<feature type="compositionally biased region" description="Basic and acidic residues" evidence="1">
    <location>
        <begin position="319"/>
        <end position="339"/>
    </location>
</feature>
<accession>A0A9P5HVU0</accession>
<protein>
    <submittedName>
        <fullName evidence="2">Uncharacterized protein</fullName>
    </submittedName>
</protein>
<sequence>MSTNEPDSLDPPPSRAQDHTLHISTSPRNISISGSPKNPQYLSNSPQEIRYSVSPREARHLSAEDHRLCASPTAEESRSPRDTRNISPDHQRRLASPTAEELYTYGEPFPEMPEYPPHVADPLVHIQQPSDSQDGSQMPREEVASFAGYFTLITDSTMGVEDGDGNPKTPTTHHPCKIHYIFSDDEDCEELKEACLRSLPDASNTDTSNSNSMTNKSSGELRTSGSSSSSRSKSIVATKKENKDTQGKQREERVIIIDMNETGDRVVRAQSLSDKWQVMGCEIGKAPIFESVGEEGGEKKEKGGGLMLRIDGVGIPVQRGDKELSGSREKGKGKETKEMNEKEIANLDLDKILEGFDKRMDILRKVIGGVGWDMREMGVNNFDGEEADEERDEERDMAIAGLQSAEEEQRELEAEGEAFEAS</sequence>
<evidence type="ECO:0000313" key="3">
    <source>
        <dbReference type="Proteomes" id="UP000710849"/>
    </source>
</evidence>
<feature type="region of interest" description="Disordered" evidence="1">
    <location>
        <begin position="200"/>
        <end position="251"/>
    </location>
</feature>
<feature type="compositionally biased region" description="Basic and acidic residues" evidence="1">
    <location>
        <begin position="56"/>
        <end position="68"/>
    </location>
</feature>
<evidence type="ECO:0000313" key="2">
    <source>
        <dbReference type="EMBL" id="KAF7924731.1"/>
    </source>
</evidence>
<dbReference type="AlphaFoldDB" id="A0A9P5HVU0"/>
<keyword evidence="3" id="KW-1185">Reference proteome</keyword>
<dbReference type="RefSeq" id="XP_038728058.1">
    <property type="nucleotide sequence ID" value="XM_038881197.1"/>
</dbReference>
<gene>
    <name evidence="2" type="ORF">EAE97_010682</name>
</gene>
<feature type="compositionally biased region" description="Acidic residues" evidence="1">
    <location>
        <begin position="383"/>
        <end position="395"/>
    </location>
</feature>
<feature type="region of interest" description="Disordered" evidence="1">
    <location>
        <begin position="382"/>
        <end position="422"/>
    </location>
</feature>
<feature type="compositionally biased region" description="Basic and acidic residues" evidence="1">
    <location>
        <begin position="238"/>
        <end position="251"/>
    </location>
</feature>
<feature type="region of interest" description="Disordered" evidence="1">
    <location>
        <begin position="1"/>
        <end position="99"/>
    </location>
</feature>
<feature type="compositionally biased region" description="Polar residues" evidence="1">
    <location>
        <begin position="22"/>
        <end position="47"/>
    </location>
</feature>
<feature type="region of interest" description="Disordered" evidence="1">
    <location>
        <begin position="317"/>
        <end position="339"/>
    </location>
</feature>
<comment type="caution">
    <text evidence="2">The sequence shown here is derived from an EMBL/GenBank/DDBJ whole genome shotgun (WGS) entry which is preliminary data.</text>
</comment>
<feature type="compositionally biased region" description="Low complexity" evidence="1">
    <location>
        <begin position="203"/>
        <end position="234"/>
    </location>
</feature>
<organism evidence="2 3">
    <name type="scientific">Botrytis byssoidea</name>
    <dbReference type="NCBI Taxonomy" id="139641"/>
    <lineage>
        <taxon>Eukaryota</taxon>
        <taxon>Fungi</taxon>
        <taxon>Dikarya</taxon>
        <taxon>Ascomycota</taxon>
        <taxon>Pezizomycotina</taxon>
        <taxon>Leotiomycetes</taxon>
        <taxon>Helotiales</taxon>
        <taxon>Sclerotiniaceae</taxon>
        <taxon>Botrytis</taxon>
    </lineage>
</organism>
<feature type="compositionally biased region" description="Acidic residues" evidence="1">
    <location>
        <begin position="405"/>
        <end position="422"/>
    </location>
</feature>